<comment type="caution">
    <text evidence="1">The sequence shown here is derived from an EMBL/GenBank/DDBJ whole genome shotgun (WGS) entry which is preliminary data.</text>
</comment>
<keyword evidence="1" id="KW-0804">Transcription</keyword>
<dbReference type="GO" id="GO:0000428">
    <property type="term" value="C:DNA-directed RNA polymerase complex"/>
    <property type="evidence" value="ECO:0007669"/>
    <property type="project" value="UniProtKB-KW"/>
</dbReference>
<reference evidence="1 2" key="1">
    <citation type="journal article" date="2019" name="Commun. Biol.">
        <title>The bagworm genome reveals a unique fibroin gene that provides high tensile strength.</title>
        <authorList>
            <person name="Kono N."/>
            <person name="Nakamura H."/>
            <person name="Ohtoshi R."/>
            <person name="Tomita M."/>
            <person name="Numata K."/>
            <person name="Arakawa K."/>
        </authorList>
    </citation>
    <scope>NUCLEOTIDE SEQUENCE [LARGE SCALE GENOMIC DNA]</scope>
</reference>
<organism evidence="1 2">
    <name type="scientific">Eumeta variegata</name>
    <name type="common">Bagworm moth</name>
    <name type="synonym">Eumeta japonica</name>
    <dbReference type="NCBI Taxonomy" id="151549"/>
    <lineage>
        <taxon>Eukaryota</taxon>
        <taxon>Metazoa</taxon>
        <taxon>Ecdysozoa</taxon>
        <taxon>Arthropoda</taxon>
        <taxon>Hexapoda</taxon>
        <taxon>Insecta</taxon>
        <taxon>Pterygota</taxon>
        <taxon>Neoptera</taxon>
        <taxon>Endopterygota</taxon>
        <taxon>Lepidoptera</taxon>
        <taxon>Glossata</taxon>
        <taxon>Ditrysia</taxon>
        <taxon>Tineoidea</taxon>
        <taxon>Psychidae</taxon>
        <taxon>Oiketicinae</taxon>
        <taxon>Eumeta</taxon>
    </lineage>
</organism>
<evidence type="ECO:0000313" key="2">
    <source>
        <dbReference type="Proteomes" id="UP000299102"/>
    </source>
</evidence>
<name>A0A4C1TSZ3_EUMVA</name>
<sequence length="72" mass="8238">MPFTQWIGPHAKYWLVVMAENTMYALHVTFQSCAQSNMYQCQMGKQTMVHLCSALKQAANKLYRLQTPSAPL</sequence>
<protein>
    <submittedName>
        <fullName evidence="1">DNA-directed RNA polymerase I subunit RPA2</fullName>
    </submittedName>
</protein>
<accession>A0A4C1TSZ3</accession>
<dbReference type="AlphaFoldDB" id="A0A4C1TSZ3"/>
<keyword evidence="2" id="KW-1185">Reference proteome</keyword>
<proteinExistence type="predicted"/>
<dbReference type="STRING" id="151549.A0A4C1TSZ3"/>
<evidence type="ECO:0000313" key="1">
    <source>
        <dbReference type="EMBL" id="GBP17024.1"/>
    </source>
</evidence>
<dbReference type="OrthoDB" id="10248617at2759"/>
<gene>
    <name evidence="1" type="primary">RpI135</name>
    <name evidence="1" type="ORF">EVAR_73246_1</name>
</gene>
<dbReference type="EMBL" id="BGZK01006188">
    <property type="protein sequence ID" value="GBP17024.1"/>
    <property type="molecule type" value="Genomic_DNA"/>
</dbReference>
<keyword evidence="1" id="KW-0240">DNA-directed RNA polymerase</keyword>
<dbReference type="Proteomes" id="UP000299102">
    <property type="component" value="Unassembled WGS sequence"/>
</dbReference>